<dbReference type="AlphaFoldDB" id="A0AAD4NG42"/>
<dbReference type="EMBL" id="JAKKPZ010000003">
    <property type="protein sequence ID" value="KAI1723718.1"/>
    <property type="molecule type" value="Genomic_DNA"/>
</dbReference>
<evidence type="ECO:0000256" key="1">
    <source>
        <dbReference type="SAM" id="MobiDB-lite"/>
    </source>
</evidence>
<gene>
    <name evidence="2" type="ORF">DdX_03889</name>
</gene>
<sequence length="79" mass="9133">MLYSTTSLYQLLLTVEGQLQFRLGPDMKKNMPIDNVDFQWPDADQFRIGQDDEGRPMHLSKAPHWQGEANSNIREPVSE</sequence>
<evidence type="ECO:0000313" key="2">
    <source>
        <dbReference type="EMBL" id="KAI1723718.1"/>
    </source>
</evidence>
<proteinExistence type="predicted"/>
<organism evidence="2 3">
    <name type="scientific">Ditylenchus destructor</name>
    <dbReference type="NCBI Taxonomy" id="166010"/>
    <lineage>
        <taxon>Eukaryota</taxon>
        <taxon>Metazoa</taxon>
        <taxon>Ecdysozoa</taxon>
        <taxon>Nematoda</taxon>
        <taxon>Chromadorea</taxon>
        <taxon>Rhabditida</taxon>
        <taxon>Tylenchina</taxon>
        <taxon>Tylenchomorpha</taxon>
        <taxon>Sphaerularioidea</taxon>
        <taxon>Anguinidae</taxon>
        <taxon>Anguininae</taxon>
        <taxon>Ditylenchus</taxon>
    </lineage>
</organism>
<protein>
    <submittedName>
        <fullName evidence="2">Uncharacterized protein</fullName>
    </submittedName>
</protein>
<dbReference type="Proteomes" id="UP001201812">
    <property type="component" value="Unassembled WGS sequence"/>
</dbReference>
<accession>A0AAD4NG42</accession>
<comment type="caution">
    <text evidence="2">The sequence shown here is derived from an EMBL/GenBank/DDBJ whole genome shotgun (WGS) entry which is preliminary data.</text>
</comment>
<evidence type="ECO:0000313" key="3">
    <source>
        <dbReference type="Proteomes" id="UP001201812"/>
    </source>
</evidence>
<feature type="region of interest" description="Disordered" evidence="1">
    <location>
        <begin position="46"/>
        <end position="79"/>
    </location>
</feature>
<name>A0AAD4NG42_9BILA</name>
<keyword evidence="3" id="KW-1185">Reference proteome</keyword>
<reference evidence="2" key="1">
    <citation type="submission" date="2022-01" db="EMBL/GenBank/DDBJ databases">
        <title>Genome Sequence Resource for Two Populations of Ditylenchus destructor, the Migratory Endoparasitic Phytonematode.</title>
        <authorList>
            <person name="Zhang H."/>
            <person name="Lin R."/>
            <person name="Xie B."/>
        </authorList>
    </citation>
    <scope>NUCLEOTIDE SEQUENCE</scope>
    <source>
        <strain evidence="2">BazhouSP</strain>
    </source>
</reference>